<evidence type="ECO:0000313" key="3">
    <source>
        <dbReference type="Proteomes" id="UP001642484"/>
    </source>
</evidence>
<organism evidence="2 3">
    <name type="scientific">Durusdinium trenchii</name>
    <dbReference type="NCBI Taxonomy" id="1381693"/>
    <lineage>
        <taxon>Eukaryota</taxon>
        <taxon>Sar</taxon>
        <taxon>Alveolata</taxon>
        <taxon>Dinophyceae</taxon>
        <taxon>Suessiales</taxon>
        <taxon>Symbiodiniaceae</taxon>
        <taxon>Durusdinium</taxon>
    </lineage>
</organism>
<dbReference type="Pfam" id="PF04187">
    <property type="entry name" value="Cofac_haem_bdg"/>
    <property type="match status" value="1"/>
</dbReference>
<gene>
    <name evidence="2" type="ORF">CCMP2556_LOCUS50494</name>
</gene>
<feature type="domain" description="Haem-binding uptake Tiki superfamily ChaN" evidence="1">
    <location>
        <begin position="146"/>
        <end position="388"/>
    </location>
</feature>
<name>A0ABP0S7I9_9DINO</name>
<accession>A0ABP0S7I9</accession>
<proteinExistence type="predicted"/>
<dbReference type="CDD" id="cd14727">
    <property type="entry name" value="ChanN-like"/>
    <property type="match status" value="1"/>
</dbReference>
<evidence type="ECO:0000313" key="2">
    <source>
        <dbReference type="EMBL" id="CAK9108338.1"/>
    </source>
</evidence>
<reference evidence="2 3" key="1">
    <citation type="submission" date="2024-02" db="EMBL/GenBank/DDBJ databases">
        <authorList>
            <person name="Chen Y."/>
            <person name="Shah S."/>
            <person name="Dougan E. K."/>
            <person name="Thang M."/>
            <person name="Chan C."/>
        </authorList>
    </citation>
    <scope>NUCLEOTIDE SEQUENCE [LARGE SCALE GENOMIC DNA]</scope>
</reference>
<comment type="caution">
    <text evidence="2">The sequence shown here is derived from an EMBL/GenBank/DDBJ whole genome shotgun (WGS) entry which is preliminary data.</text>
</comment>
<sequence length="461" mass="50962">MRCLASPAARPVLPPSAPRAADAAKTSLRWSEALPGVLAAGLGGRTCQRLARADRETGRAQPVARAGVRPRARRRRLIELGLLGGAGIASAEAEVDDSDYSAKAKRLLEDPEVKFIRDLQAKLELVDGRSGRRVALPKLLKPGGALHDADLLCIGEIHDSPGDHAVQRLLLDALTYALFLELRSSEGVAAAAPRGRTPQNLSPQRVAVGVEYFSRQQQPTLDTLIFDKSKDALGSSPSKFREACDWDRVWSYDWELYAPLFRFCQLNLNRIVGLNLPLEAVLVVSRGGLEAAPEWLREQLPPLDLTQEKHRRRFEDMLRMPLEDAVGRMSLPLSNWSPKQELNKMYQAQVLWDEYMANTAAKYLTDVGGRLVVLAGTNHVWRDAIPERFERMTASRASAGDPPRKAVSVVPWRGEQLPPLGACDFLVPMEGPGGGEELAQDLLRQRERLRGQSRVFPAGYL</sequence>
<evidence type="ECO:0000259" key="1">
    <source>
        <dbReference type="Pfam" id="PF04187"/>
    </source>
</evidence>
<dbReference type="EMBL" id="CAXAMN010027095">
    <property type="protein sequence ID" value="CAK9108338.1"/>
    <property type="molecule type" value="Genomic_DNA"/>
</dbReference>
<keyword evidence="3" id="KW-1185">Reference proteome</keyword>
<dbReference type="Proteomes" id="UP001642484">
    <property type="component" value="Unassembled WGS sequence"/>
</dbReference>
<dbReference type="InterPro" id="IPR007314">
    <property type="entry name" value="Cofac_haem-bd_dom"/>
</dbReference>
<dbReference type="Gene3D" id="3.40.50.11550">
    <property type="match status" value="1"/>
</dbReference>
<protein>
    <recommendedName>
        <fullName evidence="1">Haem-binding uptake Tiki superfamily ChaN domain-containing protein</fullName>
    </recommendedName>
</protein>
<dbReference type="SUPFAM" id="SSF159501">
    <property type="entry name" value="EreA/ChaN-like"/>
    <property type="match status" value="1"/>
</dbReference>